<comment type="caution">
    <text evidence="10">The sequence shown here is derived from an EMBL/GenBank/DDBJ whole genome shotgun (WGS) entry which is preliminary data.</text>
</comment>
<keyword evidence="9" id="KW-1133">Transmembrane helix</keyword>
<evidence type="ECO:0000256" key="7">
    <source>
        <dbReference type="ARBA" id="ARBA00048348"/>
    </source>
</evidence>
<keyword evidence="9" id="KW-0472">Membrane</keyword>
<dbReference type="Pfam" id="PF00484">
    <property type="entry name" value="Pro_CA"/>
    <property type="match status" value="1"/>
</dbReference>
<evidence type="ECO:0000256" key="2">
    <source>
        <dbReference type="ARBA" id="ARBA00006217"/>
    </source>
</evidence>
<keyword evidence="4" id="KW-0479">Metal-binding</keyword>
<evidence type="ECO:0000256" key="5">
    <source>
        <dbReference type="ARBA" id="ARBA00022833"/>
    </source>
</evidence>
<evidence type="ECO:0000256" key="6">
    <source>
        <dbReference type="ARBA" id="ARBA00023239"/>
    </source>
</evidence>
<evidence type="ECO:0000313" key="10">
    <source>
        <dbReference type="EMBL" id="CAG8517596.1"/>
    </source>
</evidence>
<evidence type="ECO:0000256" key="3">
    <source>
        <dbReference type="ARBA" id="ARBA00012925"/>
    </source>
</evidence>
<proteinExistence type="inferred from homology"/>
<evidence type="ECO:0000256" key="1">
    <source>
        <dbReference type="ARBA" id="ARBA00001947"/>
    </source>
</evidence>
<protein>
    <recommendedName>
        <fullName evidence="3 8">Carbonic anhydrase</fullName>
        <ecNumber evidence="3 8">4.2.1.1</ecNumber>
    </recommendedName>
    <alternativeName>
        <fullName evidence="8">Carbonate dehydratase</fullName>
    </alternativeName>
</protein>
<gene>
    <name evidence="10" type="ORF">GMARGA_LOCUS2992</name>
</gene>
<organism evidence="10 11">
    <name type="scientific">Gigaspora margarita</name>
    <dbReference type="NCBI Taxonomy" id="4874"/>
    <lineage>
        <taxon>Eukaryota</taxon>
        <taxon>Fungi</taxon>
        <taxon>Fungi incertae sedis</taxon>
        <taxon>Mucoromycota</taxon>
        <taxon>Glomeromycotina</taxon>
        <taxon>Glomeromycetes</taxon>
        <taxon>Diversisporales</taxon>
        <taxon>Gigasporaceae</taxon>
        <taxon>Gigaspora</taxon>
    </lineage>
</organism>
<sequence length="321" mass="37635">MFEQKEPESMKLKFIEDNLNFAKLKGSEFFEKSADEQKPNSLWICCSDSRVSPELITQSDIGEIFVLRNVANQFRLKDLGSLSALEYAVNKLNVRHIFVCGHYGCGGVNHIIDPVYYADSNKEYTPRTHIDKWLSNFIDDVYVPNRSEFSKIFDDILKDYKDSTVDERRDMYIQKKKDLLLELNVKKQVSNISKTDVVKNAWKDGIEIVIHGLMYDLKTGKLKDLDCDHDINYLKRPWFTFKWTQMMNRTVAYIIVFTYMYIMYKVIHVEVWDREFRITVRVPTIGELLYGNNNTGTEHEEAIIYQHCSKMVQHICGINSS</sequence>
<keyword evidence="5 8" id="KW-0862">Zinc</keyword>
<dbReference type="EMBL" id="CAJVQB010001024">
    <property type="protein sequence ID" value="CAG8517596.1"/>
    <property type="molecule type" value="Genomic_DNA"/>
</dbReference>
<dbReference type="PROSITE" id="PS00704">
    <property type="entry name" value="PROK_CO2_ANHYDRASE_1"/>
    <property type="match status" value="1"/>
</dbReference>
<feature type="transmembrane region" description="Helical" evidence="9">
    <location>
        <begin position="250"/>
        <end position="267"/>
    </location>
</feature>
<comment type="catalytic activity">
    <reaction evidence="7 8">
        <text>hydrogencarbonate + H(+) = CO2 + H2O</text>
        <dbReference type="Rhea" id="RHEA:10748"/>
        <dbReference type="ChEBI" id="CHEBI:15377"/>
        <dbReference type="ChEBI" id="CHEBI:15378"/>
        <dbReference type="ChEBI" id="CHEBI:16526"/>
        <dbReference type="ChEBI" id="CHEBI:17544"/>
        <dbReference type="EC" id="4.2.1.1"/>
    </reaction>
</comment>
<name>A0ABM8W3S8_GIGMA</name>
<keyword evidence="9" id="KW-0812">Transmembrane</keyword>
<dbReference type="EC" id="4.2.1.1" evidence="3 8"/>
<dbReference type="PANTHER" id="PTHR11002">
    <property type="entry name" value="CARBONIC ANHYDRASE"/>
    <property type="match status" value="1"/>
</dbReference>
<comment type="similarity">
    <text evidence="2 8">Belongs to the beta-class carbonic anhydrase family.</text>
</comment>
<accession>A0ABM8W3S8</accession>
<dbReference type="PROSITE" id="PS00705">
    <property type="entry name" value="PROK_CO2_ANHYDRASE_2"/>
    <property type="match status" value="1"/>
</dbReference>
<dbReference type="InterPro" id="IPR001765">
    <property type="entry name" value="Carbonic_anhydrase"/>
</dbReference>
<dbReference type="InterPro" id="IPR036874">
    <property type="entry name" value="Carbonic_anhydrase_sf"/>
</dbReference>
<dbReference type="Gene3D" id="3.40.1050.10">
    <property type="entry name" value="Carbonic anhydrase"/>
    <property type="match status" value="1"/>
</dbReference>
<reference evidence="10 11" key="1">
    <citation type="submission" date="2021-06" db="EMBL/GenBank/DDBJ databases">
        <authorList>
            <person name="Kallberg Y."/>
            <person name="Tangrot J."/>
            <person name="Rosling A."/>
        </authorList>
    </citation>
    <scope>NUCLEOTIDE SEQUENCE [LARGE SCALE GENOMIC DNA]</scope>
    <source>
        <strain evidence="10 11">120-4 pot B 10/14</strain>
    </source>
</reference>
<dbReference type="SUPFAM" id="SSF53056">
    <property type="entry name" value="beta-carbonic anhydrase, cab"/>
    <property type="match status" value="1"/>
</dbReference>
<keyword evidence="11" id="KW-1185">Reference proteome</keyword>
<dbReference type="PANTHER" id="PTHR11002:SF76">
    <property type="entry name" value="CARBONIC ANHYDRASE"/>
    <property type="match status" value="1"/>
</dbReference>
<evidence type="ECO:0000313" key="11">
    <source>
        <dbReference type="Proteomes" id="UP000789901"/>
    </source>
</evidence>
<comment type="cofactor">
    <cofactor evidence="1">
        <name>Zn(2+)</name>
        <dbReference type="ChEBI" id="CHEBI:29105"/>
    </cofactor>
</comment>
<evidence type="ECO:0000256" key="9">
    <source>
        <dbReference type="SAM" id="Phobius"/>
    </source>
</evidence>
<dbReference type="InterPro" id="IPR015892">
    <property type="entry name" value="Carbonic_anhydrase_CS"/>
</dbReference>
<dbReference type="SMART" id="SM00947">
    <property type="entry name" value="Pro_CA"/>
    <property type="match status" value="1"/>
</dbReference>
<dbReference type="Proteomes" id="UP000789901">
    <property type="component" value="Unassembled WGS sequence"/>
</dbReference>
<evidence type="ECO:0000256" key="8">
    <source>
        <dbReference type="RuleBase" id="RU003956"/>
    </source>
</evidence>
<comment type="function">
    <text evidence="8">Reversible hydration of carbon dioxide.</text>
</comment>
<keyword evidence="6 8" id="KW-0456">Lyase</keyword>
<evidence type="ECO:0000256" key="4">
    <source>
        <dbReference type="ARBA" id="ARBA00022723"/>
    </source>
</evidence>